<evidence type="ECO:0000313" key="5">
    <source>
        <dbReference type="EMBL" id="SMC78522.1"/>
    </source>
</evidence>
<proteinExistence type="predicted"/>
<dbReference type="Gene3D" id="1.20.120.530">
    <property type="entry name" value="GntR ligand-binding domain-like"/>
    <property type="match status" value="1"/>
</dbReference>
<feature type="domain" description="HTH gntR-type" evidence="4">
    <location>
        <begin position="5"/>
        <end position="73"/>
    </location>
</feature>
<dbReference type="InterPro" id="IPR011711">
    <property type="entry name" value="GntR_C"/>
</dbReference>
<dbReference type="InterPro" id="IPR036388">
    <property type="entry name" value="WH-like_DNA-bd_sf"/>
</dbReference>
<dbReference type="InterPro" id="IPR000524">
    <property type="entry name" value="Tscrpt_reg_HTH_GntR"/>
</dbReference>
<accession>A0A1W2C0T7</accession>
<dbReference type="GO" id="GO:0003700">
    <property type="term" value="F:DNA-binding transcription factor activity"/>
    <property type="evidence" value="ECO:0007669"/>
    <property type="project" value="InterPro"/>
</dbReference>
<evidence type="ECO:0000259" key="4">
    <source>
        <dbReference type="PROSITE" id="PS50949"/>
    </source>
</evidence>
<dbReference type="OrthoDB" id="9799482at2"/>
<keyword evidence="3" id="KW-0804">Transcription</keyword>
<dbReference type="EMBL" id="FWXW01000007">
    <property type="protein sequence ID" value="SMC78522.1"/>
    <property type="molecule type" value="Genomic_DNA"/>
</dbReference>
<dbReference type="InterPro" id="IPR036390">
    <property type="entry name" value="WH_DNA-bd_sf"/>
</dbReference>
<organism evidence="5 6">
    <name type="scientific">Papillibacter cinnamivorans DSM 12816</name>
    <dbReference type="NCBI Taxonomy" id="1122930"/>
    <lineage>
        <taxon>Bacteria</taxon>
        <taxon>Bacillati</taxon>
        <taxon>Bacillota</taxon>
        <taxon>Clostridia</taxon>
        <taxon>Eubacteriales</taxon>
        <taxon>Oscillospiraceae</taxon>
        <taxon>Papillibacter</taxon>
    </lineage>
</organism>
<dbReference type="SUPFAM" id="SSF46785">
    <property type="entry name" value="Winged helix' DNA-binding domain"/>
    <property type="match status" value="1"/>
</dbReference>
<dbReference type="Pfam" id="PF00392">
    <property type="entry name" value="GntR"/>
    <property type="match status" value="1"/>
</dbReference>
<gene>
    <name evidence="5" type="ORF">SAMN02745168_2482</name>
</gene>
<dbReference type="PRINTS" id="PR00035">
    <property type="entry name" value="HTHGNTR"/>
</dbReference>
<dbReference type="Gene3D" id="1.10.10.10">
    <property type="entry name" value="Winged helix-like DNA-binding domain superfamily/Winged helix DNA-binding domain"/>
    <property type="match status" value="1"/>
</dbReference>
<dbReference type="PROSITE" id="PS50949">
    <property type="entry name" value="HTH_GNTR"/>
    <property type="match status" value="1"/>
</dbReference>
<evidence type="ECO:0000256" key="1">
    <source>
        <dbReference type="ARBA" id="ARBA00023015"/>
    </source>
</evidence>
<sequence length="227" mass="25687">MTTSEKAYEVVIDFIKKQISSGTLRLEDRLPPERELAEELGVSRNSVREALRVLDILGVVSSRQGAGNYVSSHFESSLVEMLSLMYLLQNIGYRDLTDFRYGLERQALTHAVGRATETQVREMEENIRAMEAAGEESLKAAYDKNIHYAIAKISGNVLINDTLQALSEVMDRYIVDVRGKILRRPGNQARLQDAHRRMVSAIRDGDLDSGLHALDDHFRCIYESLEE</sequence>
<evidence type="ECO:0000256" key="2">
    <source>
        <dbReference type="ARBA" id="ARBA00023125"/>
    </source>
</evidence>
<dbReference type="SUPFAM" id="SSF48008">
    <property type="entry name" value="GntR ligand-binding domain-like"/>
    <property type="match status" value="1"/>
</dbReference>
<evidence type="ECO:0000313" key="6">
    <source>
        <dbReference type="Proteomes" id="UP000192790"/>
    </source>
</evidence>
<dbReference type="PANTHER" id="PTHR43537">
    <property type="entry name" value="TRANSCRIPTIONAL REGULATOR, GNTR FAMILY"/>
    <property type="match status" value="1"/>
</dbReference>
<evidence type="ECO:0000256" key="3">
    <source>
        <dbReference type="ARBA" id="ARBA00023163"/>
    </source>
</evidence>
<keyword evidence="1" id="KW-0805">Transcription regulation</keyword>
<dbReference type="InterPro" id="IPR008920">
    <property type="entry name" value="TF_FadR/GntR_C"/>
</dbReference>
<dbReference type="STRING" id="1122930.SAMN02745168_2482"/>
<dbReference type="AlphaFoldDB" id="A0A1W2C0T7"/>
<dbReference type="GO" id="GO:0003677">
    <property type="term" value="F:DNA binding"/>
    <property type="evidence" value="ECO:0007669"/>
    <property type="project" value="UniProtKB-KW"/>
</dbReference>
<reference evidence="5 6" key="1">
    <citation type="submission" date="2017-04" db="EMBL/GenBank/DDBJ databases">
        <authorList>
            <person name="Afonso C.L."/>
            <person name="Miller P.J."/>
            <person name="Scott M.A."/>
            <person name="Spackman E."/>
            <person name="Goraichik I."/>
            <person name="Dimitrov K.M."/>
            <person name="Suarez D.L."/>
            <person name="Swayne D.E."/>
        </authorList>
    </citation>
    <scope>NUCLEOTIDE SEQUENCE [LARGE SCALE GENOMIC DNA]</scope>
    <source>
        <strain evidence="5 6">DSM 12816</strain>
    </source>
</reference>
<dbReference type="PANTHER" id="PTHR43537:SF5">
    <property type="entry name" value="UXU OPERON TRANSCRIPTIONAL REGULATOR"/>
    <property type="match status" value="1"/>
</dbReference>
<keyword evidence="2" id="KW-0238">DNA-binding</keyword>
<dbReference type="SMART" id="SM00345">
    <property type="entry name" value="HTH_GNTR"/>
    <property type="match status" value="1"/>
</dbReference>
<keyword evidence="5" id="KW-0670">Pyruvate</keyword>
<name>A0A1W2C0T7_9FIRM</name>
<dbReference type="Pfam" id="PF07729">
    <property type="entry name" value="FCD"/>
    <property type="match status" value="1"/>
</dbReference>
<dbReference type="SMART" id="SM00895">
    <property type="entry name" value="FCD"/>
    <property type="match status" value="1"/>
</dbReference>
<dbReference type="RefSeq" id="WP_159448105.1">
    <property type="nucleotide sequence ID" value="NZ_FWXW01000007.1"/>
</dbReference>
<dbReference type="CDD" id="cd07377">
    <property type="entry name" value="WHTH_GntR"/>
    <property type="match status" value="1"/>
</dbReference>
<dbReference type="Proteomes" id="UP000192790">
    <property type="component" value="Unassembled WGS sequence"/>
</dbReference>
<protein>
    <submittedName>
        <fullName evidence="5">GntR family transcriptional regulator, transcriptional repressor for pyruvate dehydrogenase complex</fullName>
    </submittedName>
</protein>
<keyword evidence="6" id="KW-1185">Reference proteome</keyword>